<protein>
    <submittedName>
        <fullName evidence="1">Uncharacterized protein</fullName>
    </submittedName>
</protein>
<sequence>MILMQREIIQIRPILAQEDHIEKNTKNEGRNGNEVFILVYSVIDDSSFEYIQKILPY</sequence>
<dbReference type="Proteomes" id="UP000044071">
    <property type="component" value="Unassembled WGS sequence"/>
</dbReference>
<evidence type="ECO:0000313" key="1">
    <source>
        <dbReference type="EMBL" id="CDZ78403.1"/>
    </source>
</evidence>
<dbReference type="EMBL" id="CCSB01000003">
    <property type="protein sequence ID" value="CDZ78403.1"/>
    <property type="molecule type" value="Genomic_DNA"/>
</dbReference>
<gene>
    <name evidence="1" type="ORF">BN59_02713</name>
</gene>
<proteinExistence type="predicted"/>
<keyword evidence="2" id="KW-1185">Reference proteome</keyword>
<evidence type="ECO:0000313" key="2">
    <source>
        <dbReference type="Proteomes" id="UP000044071"/>
    </source>
</evidence>
<reference evidence="1 2" key="1">
    <citation type="submission" date="2014-06" db="EMBL/GenBank/DDBJ databases">
        <authorList>
            <person name="Urmite Genomes Urmite Genomes"/>
        </authorList>
    </citation>
    <scope>NUCLEOTIDE SEQUENCE [LARGE SCALE GENOMIC DNA]</scope>
</reference>
<dbReference type="AlphaFoldDB" id="A0A078L345"/>
<name>A0A078L345_9GAMM</name>
<accession>A0A078L345</accession>
<organism evidence="1 2">
    <name type="scientific">Legionella massiliensis</name>
    <dbReference type="NCBI Taxonomy" id="1034943"/>
    <lineage>
        <taxon>Bacteria</taxon>
        <taxon>Pseudomonadati</taxon>
        <taxon>Pseudomonadota</taxon>
        <taxon>Gammaproteobacteria</taxon>
        <taxon>Legionellales</taxon>
        <taxon>Legionellaceae</taxon>
        <taxon>Legionella</taxon>
    </lineage>
</organism>